<evidence type="ECO:0008006" key="3">
    <source>
        <dbReference type="Google" id="ProtNLM"/>
    </source>
</evidence>
<dbReference type="InterPro" id="IPR027417">
    <property type="entry name" value="P-loop_NTPase"/>
</dbReference>
<dbReference type="Proteomes" id="UP000606044">
    <property type="component" value="Unassembled WGS sequence"/>
</dbReference>
<name>A0A917FCF9_9HYPH</name>
<accession>A0A917FCF9</accession>
<protein>
    <recommendedName>
        <fullName evidence="3">Sulfotransferase family protein</fullName>
    </recommendedName>
</protein>
<keyword evidence="2" id="KW-1185">Reference proteome</keyword>
<reference evidence="1" key="1">
    <citation type="journal article" date="2014" name="Int. J. Syst. Evol. Microbiol.">
        <title>Complete genome sequence of Corynebacterium casei LMG S-19264T (=DSM 44701T), isolated from a smear-ripened cheese.</title>
        <authorList>
            <consortium name="US DOE Joint Genome Institute (JGI-PGF)"/>
            <person name="Walter F."/>
            <person name="Albersmeier A."/>
            <person name="Kalinowski J."/>
            <person name="Ruckert C."/>
        </authorList>
    </citation>
    <scope>NUCLEOTIDE SEQUENCE</scope>
    <source>
        <strain evidence="1">CCM 7897</strain>
    </source>
</reference>
<gene>
    <name evidence="1" type="ORF">GCM10007301_27080</name>
</gene>
<evidence type="ECO:0000313" key="1">
    <source>
        <dbReference type="EMBL" id="GGF65962.1"/>
    </source>
</evidence>
<reference evidence="1" key="2">
    <citation type="submission" date="2020-09" db="EMBL/GenBank/DDBJ databases">
        <authorList>
            <person name="Sun Q."/>
            <person name="Sedlacek I."/>
        </authorList>
    </citation>
    <scope>NUCLEOTIDE SEQUENCE</scope>
    <source>
        <strain evidence="1">CCM 7897</strain>
    </source>
</reference>
<sequence length="209" mass="23272">MTDSFDASVMTPEMAAAMAPRAVVAGHISITDVERFFPDARLFTVLRDPVDRCLSWYYYARVFPNTDHADVAAAHALGVEDFFAADRAVTFRNIFNRQVRQLGDHVLNTDVDMDAALARAKEVLARCVWIGRQERLDADSVRLGQVFPQMAGVRLGTLNVTPGRPAAREISPELRAAVAAHNRYDMELYAFAESLIAEAERPALHRRAV</sequence>
<dbReference type="SUPFAM" id="SSF52540">
    <property type="entry name" value="P-loop containing nucleoside triphosphate hydrolases"/>
    <property type="match status" value="1"/>
</dbReference>
<comment type="caution">
    <text evidence="1">The sequence shown here is derived from an EMBL/GenBank/DDBJ whole genome shotgun (WGS) entry which is preliminary data.</text>
</comment>
<dbReference type="EMBL" id="BMCT01000003">
    <property type="protein sequence ID" value="GGF65962.1"/>
    <property type="molecule type" value="Genomic_DNA"/>
</dbReference>
<evidence type="ECO:0000313" key="2">
    <source>
        <dbReference type="Proteomes" id="UP000606044"/>
    </source>
</evidence>
<dbReference type="AlphaFoldDB" id="A0A917FCF9"/>
<dbReference type="Gene3D" id="3.40.50.300">
    <property type="entry name" value="P-loop containing nucleotide triphosphate hydrolases"/>
    <property type="match status" value="1"/>
</dbReference>
<proteinExistence type="predicted"/>
<organism evidence="1 2">
    <name type="scientific">Azorhizobium oxalatiphilum</name>
    <dbReference type="NCBI Taxonomy" id="980631"/>
    <lineage>
        <taxon>Bacteria</taxon>
        <taxon>Pseudomonadati</taxon>
        <taxon>Pseudomonadota</taxon>
        <taxon>Alphaproteobacteria</taxon>
        <taxon>Hyphomicrobiales</taxon>
        <taxon>Xanthobacteraceae</taxon>
        <taxon>Azorhizobium</taxon>
    </lineage>
</organism>